<gene>
    <name evidence="2" type="ORF">G4G71_01300</name>
</gene>
<organism evidence="2 3">
    <name type="scientific">Pseudomonas multiresinivorans</name>
    <dbReference type="NCBI Taxonomy" id="95301"/>
    <lineage>
        <taxon>Bacteria</taxon>
        <taxon>Pseudomonadati</taxon>
        <taxon>Pseudomonadota</taxon>
        <taxon>Gammaproteobacteria</taxon>
        <taxon>Pseudomonadales</taxon>
        <taxon>Pseudomonadaceae</taxon>
        <taxon>Pseudomonas</taxon>
    </lineage>
</organism>
<feature type="chain" id="PRO_5031168754" evidence="1">
    <location>
        <begin position="23"/>
        <end position="121"/>
    </location>
</feature>
<evidence type="ECO:0000313" key="3">
    <source>
        <dbReference type="Proteomes" id="UP000502549"/>
    </source>
</evidence>
<keyword evidence="1" id="KW-0732">Signal</keyword>
<accession>A0A7Z3BGT7</accession>
<dbReference type="Proteomes" id="UP000502549">
    <property type="component" value="Chromosome"/>
</dbReference>
<name>A0A7Z3BGT7_9PSED</name>
<dbReference type="EMBL" id="CP048833">
    <property type="protein sequence ID" value="QJP06576.1"/>
    <property type="molecule type" value="Genomic_DNA"/>
</dbReference>
<evidence type="ECO:0000256" key="1">
    <source>
        <dbReference type="SAM" id="SignalP"/>
    </source>
</evidence>
<sequence length="121" mass="12294">MKQGIVTIGLLLAGLNLGSALADGLHITALVDPAYTEVQARSSGQYRNIGELGSLQFPLAARAAGNGALEFQQGGETWAISRADVVLADEKLVVDACSTIPATLPGDARSASVKGAGEGCK</sequence>
<evidence type="ECO:0000313" key="2">
    <source>
        <dbReference type="EMBL" id="QJP06576.1"/>
    </source>
</evidence>
<reference evidence="2 3" key="1">
    <citation type="submission" date="2020-02" db="EMBL/GenBank/DDBJ databases">
        <title>Complete genome sequence of Pseudomonas multiresinivorans ORNL1.</title>
        <authorList>
            <person name="Podar M."/>
        </authorList>
    </citation>
    <scope>NUCLEOTIDE SEQUENCE [LARGE SCALE GENOMIC DNA]</scope>
    <source>
        <strain evidence="3">populi</strain>
    </source>
</reference>
<dbReference type="AlphaFoldDB" id="A0A7Z3BGT7"/>
<feature type="signal peptide" evidence="1">
    <location>
        <begin position="1"/>
        <end position="22"/>
    </location>
</feature>
<keyword evidence="3" id="KW-1185">Reference proteome</keyword>
<protein>
    <submittedName>
        <fullName evidence="2">Uncharacterized protein</fullName>
    </submittedName>
</protein>
<dbReference type="RefSeq" id="WP_169935095.1">
    <property type="nucleotide sequence ID" value="NZ_CP048833.1"/>
</dbReference>
<proteinExistence type="predicted"/>
<dbReference type="KEGG" id="pmui:G4G71_01300"/>